<evidence type="ECO:0000313" key="1">
    <source>
        <dbReference type="EMBL" id="KID82923.1"/>
    </source>
</evidence>
<keyword evidence="2" id="KW-1185">Reference proteome</keyword>
<name>A0A0B4GK42_METGA</name>
<reference evidence="1 2" key="1">
    <citation type="journal article" date="2014" name="Proc. Natl. Acad. Sci. U.S.A.">
        <title>Trajectory and genomic determinants of fungal-pathogen speciation and host adaptation.</title>
        <authorList>
            <person name="Hu X."/>
            <person name="Xiao G."/>
            <person name="Zheng P."/>
            <person name="Shang Y."/>
            <person name="Su Y."/>
            <person name="Zhang X."/>
            <person name="Liu X."/>
            <person name="Zhan S."/>
            <person name="St Leger R.J."/>
            <person name="Wang C."/>
        </authorList>
    </citation>
    <scope>NUCLEOTIDE SEQUENCE [LARGE SCALE GENOMIC DNA]</scope>
    <source>
        <strain evidence="1 2">ARSEF 977</strain>
    </source>
</reference>
<sequence length="72" mass="8052">MKPSKNELRGCALFQAPGFKPDYEQNLDNNDKLGDGREWTEYFRTELMPSVLPAALTGAALAVAPRYFDVSE</sequence>
<proteinExistence type="predicted"/>
<dbReference type="AlphaFoldDB" id="A0A0B4GK42"/>
<gene>
    <name evidence="1" type="ORF">MGU_09759</name>
</gene>
<organism evidence="1 2">
    <name type="scientific">Metarhizium guizhouense (strain ARSEF 977)</name>
    <dbReference type="NCBI Taxonomy" id="1276136"/>
    <lineage>
        <taxon>Eukaryota</taxon>
        <taxon>Fungi</taxon>
        <taxon>Dikarya</taxon>
        <taxon>Ascomycota</taxon>
        <taxon>Pezizomycotina</taxon>
        <taxon>Sordariomycetes</taxon>
        <taxon>Hypocreomycetidae</taxon>
        <taxon>Hypocreales</taxon>
        <taxon>Clavicipitaceae</taxon>
        <taxon>Metarhizium</taxon>
    </lineage>
</organism>
<accession>A0A0B4GK42</accession>
<dbReference type="EMBL" id="AZNH01000071">
    <property type="protein sequence ID" value="KID82923.1"/>
    <property type="molecule type" value="Genomic_DNA"/>
</dbReference>
<comment type="caution">
    <text evidence="1">The sequence shown here is derived from an EMBL/GenBank/DDBJ whole genome shotgun (WGS) entry which is preliminary data.</text>
</comment>
<dbReference type="HOGENOM" id="CLU_183919_0_0_1"/>
<evidence type="ECO:0000313" key="2">
    <source>
        <dbReference type="Proteomes" id="UP000031192"/>
    </source>
</evidence>
<dbReference type="Proteomes" id="UP000031192">
    <property type="component" value="Unassembled WGS sequence"/>
</dbReference>
<protein>
    <submittedName>
        <fullName evidence="1">Uncharacterized protein</fullName>
    </submittedName>
</protein>